<evidence type="ECO:0000256" key="1">
    <source>
        <dbReference type="PROSITE-ProRule" id="PRU00339"/>
    </source>
</evidence>
<dbReference type="Pfam" id="PF13181">
    <property type="entry name" value="TPR_8"/>
    <property type="match status" value="1"/>
</dbReference>
<name>A0A941JUQ4_9CHRO</name>
<comment type="caution">
    <text evidence="3">The sequence shown here is derived from an EMBL/GenBank/DDBJ whole genome shotgun (WGS) entry which is preliminary data.</text>
</comment>
<feature type="repeat" description="TPR" evidence="1">
    <location>
        <begin position="502"/>
        <end position="535"/>
    </location>
</feature>
<dbReference type="GO" id="GO:0097363">
    <property type="term" value="F:protein O-acetylglucosaminyltransferase activity"/>
    <property type="evidence" value="ECO:0007669"/>
    <property type="project" value="TreeGrafter"/>
</dbReference>
<dbReference type="SUPFAM" id="SSF48452">
    <property type="entry name" value="TPR-like"/>
    <property type="match status" value="4"/>
</dbReference>
<feature type="repeat" description="TPR" evidence="1">
    <location>
        <begin position="688"/>
        <end position="721"/>
    </location>
</feature>
<dbReference type="SUPFAM" id="SSF53448">
    <property type="entry name" value="Nucleotide-diphospho-sugar transferases"/>
    <property type="match status" value="1"/>
</dbReference>
<dbReference type="Pfam" id="PF13432">
    <property type="entry name" value="TPR_16"/>
    <property type="match status" value="2"/>
</dbReference>
<feature type="repeat" description="TPR" evidence="1">
    <location>
        <begin position="172"/>
        <end position="205"/>
    </location>
</feature>
<dbReference type="InterPro" id="IPR001173">
    <property type="entry name" value="Glyco_trans_2-like"/>
</dbReference>
<feature type="repeat" description="TPR" evidence="1">
    <location>
        <begin position="827"/>
        <end position="860"/>
    </location>
</feature>
<dbReference type="Proteomes" id="UP000767446">
    <property type="component" value="Unassembled WGS sequence"/>
</dbReference>
<dbReference type="PANTHER" id="PTHR44366:SF1">
    <property type="entry name" value="UDP-N-ACETYLGLUCOSAMINE--PEPTIDE N-ACETYLGLUCOSAMINYLTRANSFERASE 110 KDA SUBUNIT"/>
    <property type="match status" value="1"/>
</dbReference>
<evidence type="ECO:0000313" key="4">
    <source>
        <dbReference type="Proteomes" id="UP000767446"/>
    </source>
</evidence>
<feature type="repeat" description="TPR" evidence="1">
    <location>
        <begin position="276"/>
        <end position="309"/>
    </location>
</feature>
<feature type="repeat" description="TPR" evidence="1">
    <location>
        <begin position="364"/>
        <end position="397"/>
    </location>
</feature>
<dbReference type="PROSITE" id="PS50005">
    <property type="entry name" value="TPR"/>
    <property type="match status" value="19"/>
</dbReference>
<organism evidence="3 4">
    <name type="scientific">Gomphosphaeria aponina SAG 52.96 = DSM 107014</name>
    <dbReference type="NCBI Taxonomy" id="1521640"/>
    <lineage>
        <taxon>Bacteria</taxon>
        <taxon>Bacillati</taxon>
        <taxon>Cyanobacteriota</taxon>
        <taxon>Cyanophyceae</taxon>
        <taxon>Oscillatoriophycideae</taxon>
        <taxon>Chroococcales</taxon>
        <taxon>Gomphosphaeriaceae</taxon>
        <taxon>Gomphosphaeria</taxon>
    </lineage>
</organism>
<feature type="repeat" description="TPR" evidence="1">
    <location>
        <begin position="793"/>
        <end position="826"/>
    </location>
</feature>
<dbReference type="InterPro" id="IPR029044">
    <property type="entry name" value="Nucleotide-diphossugar_trans"/>
</dbReference>
<dbReference type="GO" id="GO:0006493">
    <property type="term" value="P:protein O-linked glycosylation"/>
    <property type="evidence" value="ECO:0007669"/>
    <property type="project" value="InterPro"/>
</dbReference>
<dbReference type="SMART" id="SM00028">
    <property type="entry name" value="TPR"/>
    <property type="match status" value="24"/>
</dbReference>
<feature type="repeat" description="TPR" evidence="1">
    <location>
        <begin position="434"/>
        <end position="467"/>
    </location>
</feature>
<dbReference type="InterPro" id="IPR011990">
    <property type="entry name" value="TPR-like_helical_dom_sf"/>
</dbReference>
<dbReference type="InterPro" id="IPR037919">
    <property type="entry name" value="OGT"/>
</dbReference>
<feature type="repeat" description="TPR" evidence="1">
    <location>
        <begin position="11"/>
        <end position="44"/>
    </location>
</feature>
<evidence type="ECO:0000259" key="2">
    <source>
        <dbReference type="Pfam" id="PF00535"/>
    </source>
</evidence>
<dbReference type="Pfam" id="PF00535">
    <property type="entry name" value="Glycos_transf_2"/>
    <property type="match status" value="1"/>
</dbReference>
<dbReference type="Pfam" id="PF13424">
    <property type="entry name" value="TPR_12"/>
    <property type="match status" value="1"/>
</dbReference>
<protein>
    <submittedName>
        <fullName evidence="3">Tetratricopeptide repeat protein</fullName>
    </submittedName>
</protein>
<dbReference type="SMART" id="SM00386">
    <property type="entry name" value="HAT"/>
    <property type="match status" value="6"/>
</dbReference>
<feature type="repeat" description="TPR" evidence="1">
    <location>
        <begin position="536"/>
        <end position="569"/>
    </location>
</feature>
<dbReference type="GO" id="GO:0006396">
    <property type="term" value="P:RNA processing"/>
    <property type="evidence" value="ECO:0007669"/>
    <property type="project" value="InterPro"/>
</dbReference>
<feature type="repeat" description="TPR" evidence="1">
    <location>
        <begin position="896"/>
        <end position="929"/>
    </location>
</feature>
<dbReference type="PROSITE" id="PS50293">
    <property type="entry name" value="TPR_REGION"/>
    <property type="match status" value="4"/>
</dbReference>
<feature type="repeat" description="TPR" evidence="1">
    <location>
        <begin position="570"/>
        <end position="603"/>
    </location>
</feature>
<feature type="repeat" description="TPR" evidence="1">
    <location>
        <begin position="468"/>
        <end position="501"/>
    </location>
</feature>
<reference evidence="3" key="1">
    <citation type="submission" date="2021-02" db="EMBL/GenBank/DDBJ databases">
        <title>Metagenome analyses of Stigonema ocellatum DSM 106950, Chlorogloea purpurea SAG 13.99 and Gomphosphaeria aponina DSM 107014.</title>
        <authorList>
            <person name="Marter P."/>
            <person name="Huang S."/>
        </authorList>
    </citation>
    <scope>NUCLEOTIDE SEQUENCE</scope>
    <source>
        <strain evidence="3">JP213</strain>
    </source>
</reference>
<feature type="repeat" description="TPR" evidence="1">
    <location>
        <begin position="398"/>
        <end position="431"/>
    </location>
</feature>
<dbReference type="PANTHER" id="PTHR44366">
    <property type="entry name" value="UDP-N-ACETYLGLUCOSAMINE--PEPTIDE N-ACETYLGLUCOSAMINYLTRANSFERASE 110 KDA SUBUNIT"/>
    <property type="match status" value="1"/>
</dbReference>
<keyword evidence="1" id="KW-0802">TPR repeat</keyword>
<sequence length="1586" mass="180734">MMLEEKIEETAAGYIEKGERLGNEGNLNEAAACYRQAIKIEPKEALGYQKLAEVLKQQGDLEGAALYLRLANLRKANEIATEKNLNTEQELGGEANWGSTNDLAQRYLAQGEEYYSKNQWDEAKAACQEALKINPSLADAYKLWGNALVKQGEIDAGIKCYSKALTIKADYVEVYANLGSLHAKQGQWQEAVEYYQTALKYDPKFVGAYRNLEKVWTKLGEKEKAAECRKQLLVLEPKEGTGEEFYHLGEKMWQEGKGKEAIEYYQKAIELKPDSGEAYQKIGEILEQQGAWEEAANYYRQAMIMAGKNQSLLVQEGNQGVTGGGVAEGIRKAGVSQSITKRGGEAEKTKEIVRPGVTKEQQSAEDLVNLGNMHGERGQWGEAIACYQKAIMINPKFAAAFRNLARVLTHTGQTEKAADYWYQALSLEPNWAKAEEHLNLGKTLEKQGKLEQALNCYRRAIQLEPSLAEAYLQLGELLAKQGKEGAAVSCWRQGLVESPASPELNYRVALALTAQKQWEEAISYYEKTIALQPNYWEAYHNLGNALQEQQRWREAVGAYQQVIKLKPEFSWAYNNMGDALRELQLWEEAAKAFRETTRLNPEFPWAHYNLGDVLGELGDVDGAIAAYTQALVVQTDFPQAEEKLNQTLLQRIKSGFRIALEYYQQQIQQDPTDIESYERAVQIEPDNFDLVLGLGNALMEEERLSEAVGVMEKAVALKPDFGLGYQHLANMLRELGDEEKATDYWFQTLSLESEWGSAADYLALGNKLREQEKLGRAVICYRRVLELENTPEAEVYLSLGAVLREQQEWKAAIEVYQKGLELHLQNPELYYHLGETWASRGQWEKAVKCYKQAVKYNRNYWQAYEQWGAALAQLEQWEQAVIVMERSLQLNQEISANSYHNLGTALCHLQRWEEAYKNYQKVGQVEPDFWEVKDKKLPEEILDYLEQLLPDGWGEIFPLVLGVGSNGELGKSPKFRQFCRHLQESIKANKLTLTYGKWLTPSIIYLECKVQNCWVFGEAKVLGVADNNCGVGVANFFQISPEEIAAAIIFSRPIYTMEGDAYSLTVWWNNLPVLIEGILGEKAYGLEFVQRINQMSEHQKHLIRDKFNRALVELTPQQIKQEAGELLNKIQYYVQEVPITPIDYNLPFNIFIDQVIPVEWEGLFIAGWMQDPYGLLEEIEAISSLGFSLVFREKIYFYERRDVNEHIQNTRYGKFEGKLGFCTYEQIEPEIRKKIKDFVQLHGWRFKIKLKGGVMIENTPDLKYHEVSWARELLVKLVPVPQVSDEMLDNCLGPAAYKLQELCMEQVRAKEVKVIGEPVENPLVSLVIPLYKRLDFLKVQFATMANDPTIKEQCELIYVLDSPEQEEELKDFLLDHCALYELPVTLVVMQRNSGYAAATNTGAAQARGNYIVLLNSDVFPKTKGWAVKMAEFYAAAPKIGALAPKLIYEDQSLQHAGMFFSKTKFPFWITLHYYKGFPNSYAQAQISRAVPAVTGACLMMSKELYEEVGGLSTDYVIGDFEDSDLCLKCAKLGYESWYYADAELYHLERQSVPLNSVYVDSLAWRYNARLHTRRWGNLIEELMNGE</sequence>
<dbReference type="InterPro" id="IPR019734">
    <property type="entry name" value="TPR_rpt"/>
</dbReference>
<dbReference type="Gene3D" id="3.90.550.10">
    <property type="entry name" value="Spore Coat Polysaccharide Biosynthesis Protein SpsA, Chain A"/>
    <property type="match status" value="1"/>
</dbReference>
<evidence type="ECO:0000313" key="3">
    <source>
        <dbReference type="EMBL" id="MBR8827305.1"/>
    </source>
</evidence>
<feature type="repeat" description="TPR" evidence="1">
    <location>
        <begin position="138"/>
        <end position="171"/>
    </location>
</feature>
<dbReference type="InterPro" id="IPR003107">
    <property type="entry name" value="HAT"/>
</dbReference>
<proteinExistence type="predicted"/>
<feature type="repeat" description="TPR" evidence="1">
    <location>
        <begin position="206"/>
        <end position="239"/>
    </location>
</feature>
<feature type="repeat" description="TPR" evidence="1">
    <location>
        <begin position="604"/>
        <end position="637"/>
    </location>
</feature>
<dbReference type="EMBL" id="JADQBC010000026">
    <property type="protein sequence ID" value="MBR8827305.1"/>
    <property type="molecule type" value="Genomic_DNA"/>
</dbReference>
<feature type="repeat" description="TPR" evidence="1">
    <location>
        <begin position="242"/>
        <end position="275"/>
    </location>
</feature>
<gene>
    <name evidence="3" type="ORF">DSM107014_05265</name>
</gene>
<feature type="domain" description="Glycosyltransferase 2-like" evidence="2">
    <location>
        <begin position="1325"/>
        <end position="1508"/>
    </location>
</feature>
<dbReference type="Gene3D" id="1.25.40.10">
    <property type="entry name" value="Tetratricopeptide repeat domain"/>
    <property type="match status" value="10"/>
</dbReference>
<feature type="repeat" description="TPR" evidence="1">
    <location>
        <begin position="104"/>
        <end position="137"/>
    </location>
</feature>
<dbReference type="Pfam" id="PF13414">
    <property type="entry name" value="TPR_11"/>
    <property type="match status" value="7"/>
</dbReference>
<accession>A0A941JUQ4</accession>